<organism evidence="2 3">
    <name type="scientific">Schistosoma margrebowiei</name>
    <dbReference type="NCBI Taxonomy" id="48269"/>
    <lineage>
        <taxon>Eukaryota</taxon>
        <taxon>Metazoa</taxon>
        <taxon>Spiralia</taxon>
        <taxon>Lophotrochozoa</taxon>
        <taxon>Platyhelminthes</taxon>
        <taxon>Trematoda</taxon>
        <taxon>Digenea</taxon>
        <taxon>Strigeidida</taxon>
        <taxon>Schistosomatoidea</taxon>
        <taxon>Schistosomatidae</taxon>
        <taxon>Schistosoma</taxon>
    </lineage>
</organism>
<dbReference type="InterPro" id="IPR024613">
    <property type="entry name" value="Huntingtin_N_HEAT_rpt-2"/>
</dbReference>
<gene>
    <name evidence="2" type="ORF">SMRZ_LOCUS6461</name>
</gene>
<evidence type="ECO:0000313" key="3">
    <source>
        <dbReference type="Proteomes" id="UP000277204"/>
    </source>
</evidence>
<feature type="compositionally biased region" description="Polar residues" evidence="1">
    <location>
        <begin position="537"/>
        <end position="547"/>
    </location>
</feature>
<accession>A0A3P7XB49</accession>
<dbReference type="Pfam" id="PF12372">
    <property type="entry name" value="Htt_N-HEAT"/>
    <property type="match status" value="1"/>
</dbReference>
<proteinExistence type="predicted"/>
<feature type="compositionally biased region" description="Low complexity" evidence="1">
    <location>
        <begin position="89"/>
        <end position="100"/>
    </location>
</feature>
<protein>
    <submittedName>
        <fullName evidence="2">Uncharacterized protein</fullName>
    </submittedName>
</protein>
<dbReference type="PANTHER" id="PTHR10170:SF10">
    <property type="entry name" value="HUNTINGTIN"/>
    <property type="match status" value="1"/>
</dbReference>
<feature type="region of interest" description="Disordered" evidence="1">
    <location>
        <begin position="80"/>
        <end position="107"/>
    </location>
</feature>
<name>A0A3P7XB49_9TREM</name>
<dbReference type="Proteomes" id="UP000277204">
    <property type="component" value="Unassembled WGS sequence"/>
</dbReference>
<dbReference type="GO" id="GO:0005737">
    <property type="term" value="C:cytoplasm"/>
    <property type="evidence" value="ECO:0007669"/>
    <property type="project" value="TreeGrafter"/>
</dbReference>
<dbReference type="InterPro" id="IPR028426">
    <property type="entry name" value="Huntingtin_fam"/>
</dbReference>
<feature type="region of interest" description="Disordered" evidence="1">
    <location>
        <begin position="527"/>
        <end position="557"/>
    </location>
</feature>
<reference evidence="2 3" key="1">
    <citation type="submission" date="2018-11" db="EMBL/GenBank/DDBJ databases">
        <authorList>
            <consortium name="Pathogen Informatics"/>
        </authorList>
    </citation>
    <scope>NUCLEOTIDE SEQUENCE [LARGE SCALE GENOMIC DNA]</scope>
    <source>
        <strain evidence="2 3">Zambia</strain>
    </source>
</reference>
<dbReference type="AlphaFoldDB" id="A0A3P7XB49"/>
<evidence type="ECO:0000313" key="2">
    <source>
        <dbReference type="EMBL" id="VDO71311.1"/>
    </source>
</evidence>
<dbReference type="EMBL" id="UZAI01002413">
    <property type="protein sequence ID" value="VDO71311.1"/>
    <property type="molecule type" value="Genomic_DNA"/>
</dbReference>
<sequence>MTFCTYVYFINRVCCILWHIFEGIPLPQHHQHDSVTSKIPISSIYSGISESFMHSVANLAQTRTHFSMTKFDHEIINSPASAANNTPMSNSGTISSVDTSSSKKRNYGTKLGGSLRKHLPAPRHSPTLTSSNLGYFANLPQYMLLYKTLKTAYKSFKISADLSGSHDRLMGLLHTCLYSFGRLLENLHFDETAPYADELLIYLTSFYNWQPGPCLELSTQLLRAFVGTNLCNQWDDQLCQLYSDALNSSFSDQDIKSDSEEKHSEINLKNTVDFHIRKLLHQNKTFTNYLWDQNILKESKTCCWITCPELIQSPISAWIRFARQRRIPVGLKYTSITDKASATTPNQTITMSAIKIKSDAQLFFKRLEHIVLCGMENYKWTNCYSLQTNILDLLIHLIYLRMNYCQLDVQQKFLDTVINHCENLSSEIQRLEIVSMMNVSSSNRQCIKGGQQLNLNKRLLSSSSTSAFTFRDICNSDSFLFPMMNSSEPTILQQHQRLVNALFRFLVTLTYQYRVISSSLTSTPPASLLAQPKHLDSGNSENSAGSPTSTTSSAINDNDESIDSRLVELSQVVHLAEALAAETYDPGNVVLTAMIPVIVDLFVIQQPLNQRINKQAENVDQAKINQIQQANAQRETIFSLLLRRLSHSPASYDQISLILEEVNISTKIRKSGNVICIIDCLTQISNHILSHLATGIAQIDNCAAFDALQRLLNHLVVIINSLDENESSQVVWNIILKVEEVLYNEFHSKILLENYNILHFIRWTVTQVFCGRFLFHLYNCSRKLHQPIDFDISKRITRLFEHSLLAFQQIIDGIKFFLLYEPMIIGQITSLQFDYSLKSTNLILLIHLSLNHSLNLIELVKSGR</sequence>
<keyword evidence="3" id="KW-1185">Reference proteome</keyword>
<evidence type="ECO:0000256" key="1">
    <source>
        <dbReference type="SAM" id="MobiDB-lite"/>
    </source>
</evidence>
<dbReference type="PANTHER" id="PTHR10170">
    <property type="entry name" value="HUNTINGTON DISEASE PROTEIN"/>
    <property type="match status" value="1"/>
</dbReference>